<feature type="compositionally biased region" description="Polar residues" evidence="4">
    <location>
        <begin position="983"/>
        <end position="1017"/>
    </location>
</feature>
<dbReference type="CDD" id="cd09123">
    <property type="entry name" value="PLDc_Tdp1_2"/>
    <property type="match status" value="1"/>
</dbReference>
<dbReference type="GO" id="GO:0003690">
    <property type="term" value="F:double-stranded DNA binding"/>
    <property type="evidence" value="ECO:0007669"/>
    <property type="project" value="TreeGrafter"/>
</dbReference>
<dbReference type="PROSITE" id="PS50330">
    <property type="entry name" value="UIM"/>
    <property type="match status" value="2"/>
</dbReference>
<feature type="domain" description="PLD phosphodiesterase" evidence="5">
    <location>
        <begin position="445"/>
        <end position="480"/>
    </location>
</feature>
<dbReference type="InterPro" id="IPR010347">
    <property type="entry name" value="Tdp1"/>
</dbReference>
<feature type="compositionally biased region" description="Polar residues" evidence="4">
    <location>
        <begin position="46"/>
        <end position="74"/>
    </location>
</feature>
<evidence type="ECO:0000256" key="2">
    <source>
        <dbReference type="PIRSR" id="PIRSR610347-2"/>
    </source>
</evidence>
<evidence type="ECO:0000256" key="1">
    <source>
        <dbReference type="PIRSR" id="PIRSR610347-1"/>
    </source>
</evidence>
<feature type="compositionally biased region" description="Low complexity" evidence="4">
    <location>
        <begin position="103"/>
        <end position="119"/>
    </location>
</feature>
<feature type="active site" description="Proton donor/acceptor" evidence="1">
    <location>
        <position position="450"/>
    </location>
</feature>
<name>A0A9Q9DRZ1_CURCL</name>
<evidence type="ECO:0000256" key="3">
    <source>
        <dbReference type="PIRSR" id="PIRSR610347-3"/>
    </source>
</evidence>
<gene>
    <name evidence="6" type="ORF">yc1106_05342</name>
</gene>
<dbReference type="SUPFAM" id="SSF52047">
    <property type="entry name" value="RNI-like"/>
    <property type="match status" value="1"/>
</dbReference>
<dbReference type="OrthoDB" id="5311681at2759"/>
<evidence type="ECO:0000313" key="7">
    <source>
        <dbReference type="Proteomes" id="UP001056012"/>
    </source>
</evidence>
<feature type="active site" description="Nucleophile" evidence="1">
    <location>
        <position position="220"/>
    </location>
</feature>
<dbReference type="AlphaFoldDB" id="A0A9Q9DRZ1"/>
<dbReference type="Proteomes" id="UP001056012">
    <property type="component" value="Chromosome 4"/>
</dbReference>
<dbReference type="PANTHER" id="PTHR12415">
    <property type="entry name" value="TYROSYL-DNA PHOSPHODIESTERASE 1"/>
    <property type="match status" value="1"/>
</dbReference>
<reference evidence="6" key="1">
    <citation type="submission" date="2021-12" db="EMBL/GenBank/DDBJ databases">
        <title>Curvularia clavata genome.</title>
        <authorList>
            <person name="Cao Y."/>
        </authorList>
    </citation>
    <scope>NUCLEOTIDE SEQUENCE</scope>
    <source>
        <strain evidence="6">Yc1106</strain>
    </source>
</reference>
<dbReference type="PROSITE" id="PS50035">
    <property type="entry name" value="PLD"/>
    <property type="match status" value="1"/>
</dbReference>
<organism evidence="6 7">
    <name type="scientific">Curvularia clavata</name>
    <dbReference type="NCBI Taxonomy" id="95742"/>
    <lineage>
        <taxon>Eukaryota</taxon>
        <taxon>Fungi</taxon>
        <taxon>Dikarya</taxon>
        <taxon>Ascomycota</taxon>
        <taxon>Pezizomycotina</taxon>
        <taxon>Dothideomycetes</taxon>
        <taxon>Pleosporomycetidae</taxon>
        <taxon>Pleosporales</taxon>
        <taxon>Pleosporineae</taxon>
        <taxon>Pleosporaceae</taxon>
        <taxon>Curvularia</taxon>
    </lineage>
</organism>
<protein>
    <recommendedName>
        <fullName evidence="5">PLD phosphodiesterase domain-containing protein</fullName>
    </recommendedName>
</protein>
<dbReference type="GO" id="GO:0017005">
    <property type="term" value="F:3'-tyrosyl-DNA phosphodiesterase activity"/>
    <property type="evidence" value="ECO:0007669"/>
    <property type="project" value="TreeGrafter"/>
</dbReference>
<accession>A0A9Q9DRZ1</accession>
<dbReference type="CDD" id="cd09122">
    <property type="entry name" value="PLDc_Tdp1_1"/>
    <property type="match status" value="1"/>
</dbReference>
<keyword evidence="7" id="KW-1185">Reference proteome</keyword>
<evidence type="ECO:0000259" key="5">
    <source>
        <dbReference type="PROSITE" id="PS50035"/>
    </source>
</evidence>
<dbReference type="Gene3D" id="3.80.10.10">
    <property type="entry name" value="Ribonuclease Inhibitor"/>
    <property type="match status" value="1"/>
</dbReference>
<dbReference type="SMART" id="SM00726">
    <property type="entry name" value="UIM"/>
    <property type="match status" value="2"/>
</dbReference>
<dbReference type="PANTHER" id="PTHR12415:SF4">
    <property type="entry name" value="TYROSYL-DNA PHOSPHODIESTERASE DOMAIN-CONTAINING PROTEIN"/>
    <property type="match status" value="1"/>
</dbReference>
<dbReference type="VEuPathDB" id="FungiDB:yc1106_05342"/>
<feature type="region of interest" description="Disordered" evidence="4">
    <location>
        <begin position="13"/>
        <end position="122"/>
    </location>
</feature>
<dbReference type="Pfam" id="PF06087">
    <property type="entry name" value="Tyr-DNA_phospho"/>
    <property type="match status" value="1"/>
</dbReference>
<dbReference type="EMBL" id="CP089277">
    <property type="protein sequence ID" value="USP78068.1"/>
    <property type="molecule type" value="Genomic_DNA"/>
</dbReference>
<dbReference type="Pfam" id="PF02809">
    <property type="entry name" value="UIM"/>
    <property type="match status" value="2"/>
</dbReference>
<dbReference type="InterPro" id="IPR001736">
    <property type="entry name" value="PLipase_D/transphosphatidylase"/>
</dbReference>
<feature type="site" description="Interaction with DNA" evidence="3">
    <location>
        <position position="477"/>
    </location>
</feature>
<dbReference type="GO" id="GO:0006281">
    <property type="term" value="P:DNA repair"/>
    <property type="evidence" value="ECO:0007669"/>
    <property type="project" value="InterPro"/>
</dbReference>
<evidence type="ECO:0000313" key="6">
    <source>
        <dbReference type="EMBL" id="USP78068.1"/>
    </source>
</evidence>
<feature type="region of interest" description="Disordered" evidence="4">
    <location>
        <begin position="979"/>
        <end position="1017"/>
    </location>
</feature>
<dbReference type="InterPro" id="IPR032675">
    <property type="entry name" value="LRR_dom_sf"/>
</dbReference>
<dbReference type="InterPro" id="IPR003903">
    <property type="entry name" value="UIM_dom"/>
</dbReference>
<feature type="compositionally biased region" description="Basic and acidic residues" evidence="4">
    <location>
        <begin position="76"/>
        <end position="87"/>
    </location>
</feature>
<feature type="binding site" evidence="2">
    <location>
        <position position="222"/>
    </location>
    <ligand>
        <name>substrate</name>
    </ligand>
</feature>
<dbReference type="SUPFAM" id="SSF56024">
    <property type="entry name" value="Phospholipase D/nuclease"/>
    <property type="match status" value="2"/>
</dbReference>
<sequence>MSSDDEDLKLAMAMSLQDTSEPIDLTSSTDDDEDEDLKRAIALSLQEGSNNDEAQPPNKSTVAQTSRETASSSMGMDRKAMEQERLARLGKRKREPSPERPSKQASGAAKASGSSPDPALQYPTGVIKRTFATKYPRSDDITIDEVLEAPKVRVAVISSFMWEAEWLFKKLNPAKVKQIWIMNAKGKDVQQRWQREMEDMGVPNLEIHFPPMDGMIQSMHSKFMLLSGRDKLRIVIPTANMTQIDWGEVANDWQPGVMENSVFLIDLPRRHDGLAGKKESLTRFGQELMYFLEMQKVPQKVVEGVLKFDFSRTSNLAFVHSIGGSHKSESVPPTGLPGLAKAIQDLHLDNVERVELDYAASSLGAINDHLLSRMYLAACGKPFTPDTSTVPNVRDCIRIYFPTNDTVEKSHGGPDCGGIISLTQQYYNAATFPRECLRNYESLRRGMLSHNKLIFVRGRKKDGKLFAWVYVGSANISESAWGGQKVLKNGSMGALNIRNWECGVVVPVPDDRLTGLGLNSNEVAPMRVFEGTVEVPFRYPGEKYEGKQPWFFRPGPMNGNINVYDITSHQTYGSSKVWPGRGLDSTGIAGWLWELPDQFRRPHVSTDATAAYTIEMLKKQQPLTAPIHGLFTSPARSHPNAAHAKELPLHLIQLILTHLDHVGDLARITRTSRLFYYMALPRLYEHVTLRAYSEIRFVDGKPEGYGSGSPFAMGLNTLVSRNFSDYIRKFSVVGDWREHDVDDFKQGRVPDNSMILQVAMRAALDRMKNLESFAWELNMPPLQTVYQGLGARTTLASLTIRCQTRRIPRPTSILPPLPNLQTLVVYDIDPLCYPDDISLLLLGSKKLENLKLHWSPRMRAEGEESINLHSIFGRCIAAKHSIPLKRFAIYNLYTRNTMDGVHNALSQDAKAEMTAINSGNLSDPTTVFIDSSWKVQDTELATLNLKMIRTDNAEKEQAVALGKYKGLERLYIIGSRRGGPSYSKPNSSATTPATPCNMTPSMSNGTGSANGTPNTISESRCRSIASEYLAAIQTNHRTIRHLLLSDRWVLSDDALFRLCQSCPNLEQLGFASSVPPLESLRQVFALVPKLWAVRFLVNPSHDGTDRSELTDPDINGFALATEFWHPEYKNLKYVGYGEDLVFKLGGVYFPPKGKMPGAGVESNSLSARMSGPKRTFKIVSRESVKDIEIWGLDTGEFDPAFP</sequence>
<dbReference type="Gene3D" id="3.30.870.10">
    <property type="entry name" value="Endonuclease Chain A"/>
    <property type="match status" value="2"/>
</dbReference>
<dbReference type="GO" id="GO:0005634">
    <property type="term" value="C:nucleus"/>
    <property type="evidence" value="ECO:0007669"/>
    <property type="project" value="InterPro"/>
</dbReference>
<feature type="binding site" evidence="2">
    <location>
        <position position="452"/>
    </location>
    <ligand>
        <name>substrate</name>
    </ligand>
</feature>
<dbReference type="Gene3D" id="6.10.140.100">
    <property type="match status" value="1"/>
</dbReference>
<dbReference type="GO" id="GO:0003697">
    <property type="term" value="F:single-stranded DNA binding"/>
    <property type="evidence" value="ECO:0007669"/>
    <property type="project" value="TreeGrafter"/>
</dbReference>
<proteinExistence type="predicted"/>
<evidence type="ECO:0000256" key="4">
    <source>
        <dbReference type="SAM" id="MobiDB-lite"/>
    </source>
</evidence>